<gene>
    <name evidence="1" type="ORF">M422DRAFT_31624</name>
</gene>
<dbReference type="Proteomes" id="UP000054279">
    <property type="component" value="Unassembled WGS sequence"/>
</dbReference>
<name>A0A0C9UFP0_SPHS4</name>
<dbReference type="EMBL" id="KN837134">
    <property type="protein sequence ID" value="KIJ41823.1"/>
    <property type="molecule type" value="Genomic_DNA"/>
</dbReference>
<reference evidence="1 2" key="1">
    <citation type="submission" date="2014-06" db="EMBL/GenBank/DDBJ databases">
        <title>Evolutionary Origins and Diversification of the Mycorrhizal Mutualists.</title>
        <authorList>
            <consortium name="DOE Joint Genome Institute"/>
            <consortium name="Mycorrhizal Genomics Consortium"/>
            <person name="Kohler A."/>
            <person name="Kuo A."/>
            <person name="Nagy L.G."/>
            <person name="Floudas D."/>
            <person name="Copeland A."/>
            <person name="Barry K.W."/>
            <person name="Cichocki N."/>
            <person name="Veneault-Fourrey C."/>
            <person name="LaButti K."/>
            <person name="Lindquist E.A."/>
            <person name="Lipzen A."/>
            <person name="Lundell T."/>
            <person name="Morin E."/>
            <person name="Murat C."/>
            <person name="Riley R."/>
            <person name="Ohm R."/>
            <person name="Sun H."/>
            <person name="Tunlid A."/>
            <person name="Henrissat B."/>
            <person name="Grigoriev I.V."/>
            <person name="Hibbett D.S."/>
            <person name="Martin F."/>
        </authorList>
    </citation>
    <scope>NUCLEOTIDE SEQUENCE [LARGE SCALE GENOMIC DNA]</scope>
    <source>
        <strain evidence="1 2">SS14</strain>
    </source>
</reference>
<keyword evidence="2" id="KW-1185">Reference proteome</keyword>
<keyword evidence="1" id="KW-0378">Hydrolase</keyword>
<accession>A0A0C9UFP0</accession>
<dbReference type="HOGENOM" id="CLU_178720_0_0_1"/>
<sequence length="103" mass="11271">MNSSILYVAPYPPSVTRLTLFLSLSNCRSDHGYTFDAAYTSHSRGWSSGATSALSFYFIGLTITSQSGSTFRIEPQPGNILRYMELLCVAVENDVCGSIWCLG</sequence>
<evidence type="ECO:0000313" key="1">
    <source>
        <dbReference type="EMBL" id="KIJ41823.1"/>
    </source>
</evidence>
<evidence type="ECO:0000313" key="2">
    <source>
        <dbReference type="Proteomes" id="UP000054279"/>
    </source>
</evidence>
<dbReference type="GO" id="GO:0016787">
    <property type="term" value="F:hydrolase activity"/>
    <property type="evidence" value="ECO:0007669"/>
    <property type="project" value="UniProtKB-KW"/>
</dbReference>
<dbReference type="AlphaFoldDB" id="A0A0C9UFP0"/>
<protein>
    <submittedName>
        <fullName evidence="1">Glycoside hydrolase family 78 protein</fullName>
    </submittedName>
</protein>
<organism evidence="1 2">
    <name type="scientific">Sphaerobolus stellatus (strain SS14)</name>
    <dbReference type="NCBI Taxonomy" id="990650"/>
    <lineage>
        <taxon>Eukaryota</taxon>
        <taxon>Fungi</taxon>
        <taxon>Dikarya</taxon>
        <taxon>Basidiomycota</taxon>
        <taxon>Agaricomycotina</taxon>
        <taxon>Agaricomycetes</taxon>
        <taxon>Phallomycetidae</taxon>
        <taxon>Geastrales</taxon>
        <taxon>Sphaerobolaceae</taxon>
        <taxon>Sphaerobolus</taxon>
    </lineage>
</organism>
<proteinExistence type="predicted"/>
<dbReference type="OrthoDB" id="10036721at2759"/>